<keyword evidence="2" id="KW-1185">Reference proteome</keyword>
<name>A0ABQ0DM78_9EUKA</name>
<accession>A0ABQ0DM78</accession>
<comment type="caution">
    <text evidence="1">The sequence shown here is derived from an EMBL/GenBank/DDBJ whole genome shotgun (WGS) entry which is preliminary data.</text>
</comment>
<gene>
    <name evidence="1" type="ORF">ENUP19_0167G0018</name>
</gene>
<sequence>MLLGYLFKYIEKYPSLLSLLKEKDICDNINISLKESADLKVEYISKMGNDLWPIPLHRGSGEFMMMLNEAVKLLFKRQEHSQMKLIVSYVFEMQKVAVLVIVEDIDRLLEEEHYSTFNEAVESSIYLRKRKDEIQFILTSIIIQLLSTEKINE</sequence>
<organism evidence="1 2">
    <name type="scientific">Entamoeba nuttalli</name>
    <dbReference type="NCBI Taxonomy" id="412467"/>
    <lineage>
        <taxon>Eukaryota</taxon>
        <taxon>Amoebozoa</taxon>
        <taxon>Evosea</taxon>
        <taxon>Archamoebae</taxon>
        <taxon>Mastigamoebida</taxon>
        <taxon>Entamoebidae</taxon>
        <taxon>Entamoeba</taxon>
    </lineage>
</organism>
<evidence type="ECO:0000313" key="2">
    <source>
        <dbReference type="Proteomes" id="UP001628156"/>
    </source>
</evidence>
<protein>
    <submittedName>
        <fullName evidence="1">Uncharacterized protein</fullName>
    </submittedName>
</protein>
<evidence type="ECO:0000313" key="1">
    <source>
        <dbReference type="EMBL" id="GAB1223962.1"/>
    </source>
</evidence>
<proteinExistence type="predicted"/>
<dbReference type="Proteomes" id="UP001628156">
    <property type="component" value="Unassembled WGS sequence"/>
</dbReference>
<reference evidence="1 2" key="1">
    <citation type="journal article" date="2019" name="PLoS Negl. Trop. Dis.">
        <title>Whole genome sequencing of Entamoeba nuttalli reveals mammalian host-related molecular signatures and a novel octapeptide-repeat surface protein.</title>
        <authorList>
            <person name="Tanaka M."/>
            <person name="Makiuchi T."/>
            <person name="Komiyama T."/>
            <person name="Shiina T."/>
            <person name="Osaki K."/>
            <person name="Tachibana H."/>
        </authorList>
    </citation>
    <scope>NUCLEOTIDE SEQUENCE [LARGE SCALE GENOMIC DNA]</scope>
    <source>
        <strain evidence="1 2">P19-061405</strain>
    </source>
</reference>
<dbReference type="EMBL" id="BAAFRS010000167">
    <property type="protein sequence ID" value="GAB1223962.1"/>
    <property type="molecule type" value="Genomic_DNA"/>
</dbReference>